<dbReference type="InterPro" id="IPR027417">
    <property type="entry name" value="P-loop_NTPase"/>
</dbReference>
<keyword evidence="2" id="KW-0677">Repeat</keyword>
<feature type="repeat" description="WD" evidence="3">
    <location>
        <begin position="916"/>
        <end position="957"/>
    </location>
</feature>
<proteinExistence type="predicted"/>
<feature type="repeat" description="WD" evidence="3">
    <location>
        <begin position="1172"/>
        <end position="1213"/>
    </location>
</feature>
<feature type="repeat" description="WD" evidence="3">
    <location>
        <begin position="873"/>
        <end position="914"/>
    </location>
</feature>
<dbReference type="PANTHER" id="PTHR19879:SF9">
    <property type="entry name" value="TRANSCRIPTION INITIATION FACTOR TFIID SUBUNIT 5"/>
    <property type="match status" value="1"/>
</dbReference>
<evidence type="ECO:0000313" key="7">
    <source>
        <dbReference type="EMBL" id="CAE6455096.1"/>
    </source>
</evidence>
<gene>
    <name evidence="7" type="ORF">RDB_LOCUS90637</name>
</gene>
<reference evidence="7" key="1">
    <citation type="submission" date="2021-01" db="EMBL/GenBank/DDBJ databases">
        <authorList>
            <person name="Kaushik A."/>
        </authorList>
    </citation>
    <scope>NUCLEOTIDE SEQUENCE</scope>
    <source>
        <strain evidence="7">AG2-2IIIB</strain>
    </source>
</reference>
<evidence type="ECO:0008006" key="9">
    <source>
        <dbReference type="Google" id="ProtNLM"/>
    </source>
</evidence>
<evidence type="ECO:0000259" key="5">
    <source>
        <dbReference type="Pfam" id="PF08662"/>
    </source>
</evidence>
<evidence type="ECO:0000313" key="8">
    <source>
        <dbReference type="Proteomes" id="UP000663843"/>
    </source>
</evidence>
<dbReference type="Pfam" id="PF08662">
    <property type="entry name" value="eIF2A"/>
    <property type="match status" value="1"/>
</dbReference>
<dbReference type="SMART" id="SM00320">
    <property type="entry name" value="WD40"/>
    <property type="match status" value="9"/>
</dbReference>
<feature type="repeat" description="WD" evidence="3">
    <location>
        <begin position="837"/>
        <end position="871"/>
    </location>
</feature>
<evidence type="ECO:0000256" key="4">
    <source>
        <dbReference type="SAM" id="MobiDB-lite"/>
    </source>
</evidence>
<dbReference type="Proteomes" id="UP000663843">
    <property type="component" value="Unassembled WGS sequence"/>
</dbReference>
<accession>A0A8H3BFP5</accession>
<dbReference type="CDD" id="cd00200">
    <property type="entry name" value="WD40"/>
    <property type="match status" value="1"/>
</dbReference>
<feature type="domain" description="Translation initiation factor beta propellor-like" evidence="5">
    <location>
        <begin position="659"/>
        <end position="762"/>
    </location>
</feature>
<organism evidence="7 8">
    <name type="scientific">Rhizoctonia solani</name>
    <dbReference type="NCBI Taxonomy" id="456999"/>
    <lineage>
        <taxon>Eukaryota</taxon>
        <taxon>Fungi</taxon>
        <taxon>Dikarya</taxon>
        <taxon>Basidiomycota</taxon>
        <taxon>Agaricomycotina</taxon>
        <taxon>Agaricomycetes</taxon>
        <taxon>Cantharellales</taxon>
        <taxon>Ceratobasidiaceae</taxon>
        <taxon>Rhizoctonia</taxon>
    </lineage>
</organism>
<dbReference type="InterPro" id="IPR015943">
    <property type="entry name" value="WD40/YVTN_repeat-like_dom_sf"/>
</dbReference>
<dbReference type="SUPFAM" id="SSF50998">
    <property type="entry name" value="Quinoprotein alcohol dehydrogenase-like"/>
    <property type="match status" value="2"/>
</dbReference>
<dbReference type="InterPro" id="IPR056884">
    <property type="entry name" value="NPHP3-like_N"/>
</dbReference>
<feature type="repeat" description="WD" evidence="3">
    <location>
        <begin position="697"/>
        <end position="738"/>
    </location>
</feature>
<evidence type="ECO:0000256" key="1">
    <source>
        <dbReference type="ARBA" id="ARBA00022574"/>
    </source>
</evidence>
<name>A0A8H3BFP5_9AGAM</name>
<evidence type="ECO:0000256" key="3">
    <source>
        <dbReference type="PROSITE-ProRule" id="PRU00221"/>
    </source>
</evidence>
<dbReference type="PROSITE" id="PS50082">
    <property type="entry name" value="WD_REPEATS_2"/>
    <property type="match status" value="6"/>
</dbReference>
<feature type="repeat" description="WD" evidence="3">
    <location>
        <begin position="1215"/>
        <end position="1256"/>
    </location>
</feature>
<dbReference type="SUPFAM" id="SSF52540">
    <property type="entry name" value="P-loop containing nucleoside triphosphate hydrolases"/>
    <property type="match status" value="1"/>
</dbReference>
<feature type="domain" description="Nephrocystin 3-like N-terminal" evidence="6">
    <location>
        <begin position="70"/>
        <end position="226"/>
    </location>
</feature>
<feature type="region of interest" description="Disordered" evidence="4">
    <location>
        <begin position="1032"/>
        <end position="1057"/>
    </location>
</feature>
<evidence type="ECO:0000256" key="2">
    <source>
        <dbReference type="ARBA" id="ARBA00022737"/>
    </source>
</evidence>
<dbReference type="InterPro" id="IPR001680">
    <property type="entry name" value="WD40_rpt"/>
</dbReference>
<dbReference type="Pfam" id="PF24883">
    <property type="entry name" value="NPHP3_N"/>
    <property type="match status" value="1"/>
</dbReference>
<dbReference type="InterPro" id="IPR011047">
    <property type="entry name" value="Quinoprotein_ADH-like_sf"/>
</dbReference>
<sequence length="1330" mass="147124">MRVYSRVQAYLQRIMLNADMSMWRIPDASITDNRLKSLSPSLSARYNSAQAIELKRGPCTKGTRIELLSQMVNWVDTCSPGSVYWMSGMAGTGKTTVAYSLCEELDSNLRLAASFFCSRTLPDCRNVNLIIPSIAYQLARASYSFRYALSQVLEKDPDAHTYLLHLQYDTLIVQPLLQVENTLPNNLVVVIDALDECENKESTSLILDVLLTRSSSLPVKFVVSSRPEPEIRDEMTKQSHLSKSQVVLHELDRDTVQTDIEIYLRAALAQIQPNSEQIAALVQRAGILFIYAATVVRYIGYNKFNGNYRARLANVLNASGTADKKHREIDELYSTILRAAMDNPELEDDDIADIRQVLHTVICAQEPLTVDTLSSLTKLNDADRVRAALRPLWSVLHVSSSTEVVTTLHASFPDYMFDASRSGPYYCDSPIHNQVLASHCFRSVHIQINICGLKSSFIRDSEVVGLEARVEAIPAELFYAARYWASHVCSAIGSLDLMRQLNEFVSQRLLLWMEVMNLKGYKGSMPGMIWQVKEWSQETSAAWKELIYDVWRFTSTFSLSSISESTPHIYISMLSFWPESSPVAKLYSSGKAMIKLEGTAMKQQQWALLATWNFDGRAHSPVFSPNGMQAAVGIEGRVLLLSASTGHCQMVLLPPKKHPYFIQLVKFSLDGAKLISVNGWDETTVRLWNVQKGEIALEKDGGPICSVAFSPEGNRTALGSKHGDIEVWDTSTGRELLKLVIRGSLGINAVKFSPDGRYLVACGYRYIVMWDTEGQEVLKTTCHHENARVFTSADISPDCKRVASGSQNNTVCTWDTKTGQVVVGPLQVASVIDYTPVESISYSSDGLQLVSGSRDGTICVWDAQCGNLMLRLLEENLGEINPVNFSPNGAYIISSSSNKFVRLWDAHHKQMVPDLLPGHTDNIQAVRFSPDGTRIVSSAQNNNLCIWDTGTSAIIFEFPVGPAACRLSEYSPEGSRILCDTDTGPLLLDAETGNILSRLRYPSLTVMGASSGFSTDGAYIISMVSVKSQPVSIRQSPTDLKSPTNSESTTNSHSPANRISFPVNCTVRISAADSGQTLMVINSALNLNAYPEFIKCAILPPDNARIAVGVVNNGLCVFDSSNGRLIHGPDHFGMLQTQTAAFSPDGTRLVSSNIPTLTIKDIQTGKDILKMPALHRGWVKSTDFSPDGTHIVSGDHDHAICVWDAYTGQPSLGPAKWHTDVVSSVKFSPDGTHVVSGSRDKTIRITDVRGGSEHLTDSTAPTGSDWELKSNGWVVDEQGRLLVWVPPELHTVLMWPRTKLLICKKGWLRLNFSDAHLGDSWTEWYRPYLE</sequence>
<evidence type="ECO:0000259" key="6">
    <source>
        <dbReference type="Pfam" id="PF24883"/>
    </source>
</evidence>
<protein>
    <recommendedName>
        <fullName evidence="9">Vegetative incompatibility protein HET-E-1</fullName>
    </recommendedName>
</protein>
<dbReference type="InterPro" id="IPR019775">
    <property type="entry name" value="WD40_repeat_CS"/>
</dbReference>
<comment type="caution">
    <text evidence="7">The sequence shown here is derived from an EMBL/GenBank/DDBJ whole genome shotgun (WGS) entry which is preliminary data.</text>
</comment>
<dbReference type="Pfam" id="PF00400">
    <property type="entry name" value="WD40"/>
    <property type="match status" value="6"/>
</dbReference>
<dbReference type="PANTHER" id="PTHR19879">
    <property type="entry name" value="TRANSCRIPTION INITIATION FACTOR TFIID"/>
    <property type="match status" value="1"/>
</dbReference>
<dbReference type="PROSITE" id="PS00678">
    <property type="entry name" value="WD_REPEATS_1"/>
    <property type="match status" value="1"/>
</dbReference>
<dbReference type="InterPro" id="IPR013979">
    <property type="entry name" value="TIF_beta_prop-like"/>
</dbReference>
<dbReference type="Gene3D" id="2.130.10.10">
    <property type="entry name" value="YVTN repeat-like/Quinoprotein amine dehydrogenase"/>
    <property type="match status" value="3"/>
</dbReference>
<dbReference type="EMBL" id="CAJMWT010002807">
    <property type="protein sequence ID" value="CAE6455096.1"/>
    <property type="molecule type" value="Genomic_DNA"/>
</dbReference>
<dbReference type="PROSITE" id="PS50294">
    <property type="entry name" value="WD_REPEATS_REGION"/>
    <property type="match status" value="6"/>
</dbReference>
<keyword evidence="1 3" id="KW-0853">WD repeat</keyword>
<dbReference type="Gene3D" id="3.40.50.300">
    <property type="entry name" value="P-loop containing nucleotide triphosphate hydrolases"/>
    <property type="match status" value="1"/>
</dbReference>